<feature type="region of interest" description="Disordered" evidence="1">
    <location>
        <begin position="1"/>
        <end position="25"/>
    </location>
</feature>
<dbReference type="EMBL" id="HF936168">
    <property type="protein sequence ID" value="CCX15462.1"/>
    <property type="molecule type" value="Genomic_DNA"/>
</dbReference>
<organism evidence="2 3">
    <name type="scientific">Pyronema omphalodes (strain CBS 100304)</name>
    <name type="common">Pyronema confluens</name>
    <dbReference type="NCBI Taxonomy" id="1076935"/>
    <lineage>
        <taxon>Eukaryota</taxon>
        <taxon>Fungi</taxon>
        <taxon>Dikarya</taxon>
        <taxon>Ascomycota</taxon>
        <taxon>Pezizomycotina</taxon>
        <taxon>Pezizomycetes</taxon>
        <taxon>Pezizales</taxon>
        <taxon>Pyronemataceae</taxon>
        <taxon>Pyronema</taxon>
    </lineage>
</organism>
<dbReference type="AlphaFoldDB" id="U4LGT7"/>
<dbReference type="OrthoDB" id="10458846at2759"/>
<proteinExistence type="predicted"/>
<reference evidence="2 3" key="1">
    <citation type="journal article" date="2013" name="PLoS Genet.">
        <title>The genome and development-dependent transcriptomes of Pyronema confluens: a window into fungal evolution.</title>
        <authorList>
            <person name="Traeger S."/>
            <person name="Altegoer F."/>
            <person name="Freitag M."/>
            <person name="Gabaldon T."/>
            <person name="Kempken F."/>
            <person name="Kumar A."/>
            <person name="Marcet-Houben M."/>
            <person name="Poggeler S."/>
            <person name="Stajich J.E."/>
            <person name="Nowrousian M."/>
        </authorList>
    </citation>
    <scope>NUCLEOTIDE SEQUENCE [LARGE SCALE GENOMIC DNA]</scope>
    <source>
        <strain evidence="3">CBS 100304</strain>
        <tissue evidence="2">Vegetative mycelium</tissue>
    </source>
</reference>
<sequence length="73" mass="7909">MPQTRTRFMSAHPPNSSSSDVPGTGPNSTVCCHCFDKAARVQPMNDHYSACYYCGHTVCGECFRTSATLANGF</sequence>
<dbReference type="Proteomes" id="UP000018144">
    <property type="component" value="Unassembled WGS sequence"/>
</dbReference>
<keyword evidence="3" id="KW-1185">Reference proteome</keyword>
<evidence type="ECO:0000313" key="3">
    <source>
        <dbReference type="Proteomes" id="UP000018144"/>
    </source>
</evidence>
<evidence type="ECO:0000256" key="1">
    <source>
        <dbReference type="SAM" id="MobiDB-lite"/>
    </source>
</evidence>
<name>U4LGT7_PYROM</name>
<protein>
    <submittedName>
        <fullName evidence="2">Uncharacterized protein</fullName>
    </submittedName>
</protein>
<accession>U4LGT7</accession>
<gene>
    <name evidence="2" type="ORF">PCON_01737</name>
</gene>
<evidence type="ECO:0000313" key="2">
    <source>
        <dbReference type="EMBL" id="CCX15462.1"/>
    </source>
</evidence>